<dbReference type="PANTHER" id="PTHR19353:SF19">
    <property type="entry name" value="DELTA(5) FATTY ACID DESATURASE C-RELATED"/>
    <property type="match status" value="1"/>
</dbReference>
<feature type="region of interest" description="Disordered" evidence="1">
    <location>
        <begin position="1"/>
        <end position="24"/>
    </location>
</feature>
<proteinExistence type="predicted"/>
<reference evidence="4 5" key="2">
    <citation type="journal article" date="2016" name="Genome Announc.">
        <title>Complete Genome Sequence of Sphingopyxis terrae Strain 203-1 (NBRC 111660), a Polyethylene Glycol Degrader.</title>
        <authorList>
            <person name="Ohtsubo Y."/>
            <person name="Nonoyama S."/>
            <person name="Nagata Y."/>
            <person name="Numata M."/>
            <person name="Tsuchikane K."/>
            <person name="Hosoyama A."/>
            <person name="Yamazoe A."/>
            <person name="Tsuda M."/>
            <person name="Fujita N."/>
            <person name="Kawai F."/>
        </authorList>
    </citation>
    <scope>NUCLEOTIDE SEQUENCE [LARGE SCALE GENOMIC DNA]</scope>
    <source>
        <strain evidence="4 5">203-1</strain>
    </source>
</reference>
<dbReference type="PANTHER" id="PTHR19353">
    <property type="entry name" value="FATTY ACID DESATURASE 2"/>
    <property type="match status" value="1"/>
</dbReference>
<evidence type="ECO:0000259" key="3">
    <source>
        <dbReference type="Pfam" id="PF00487"/>
    </source>
</evidence>
<feature type="transmembrane region" description="Helical" evidence="2">
    <location>
        <begin position="113"/>
        <end position="130"/>
    </location>
</feature>
<feature type="domain" description="Fatty acid desaturase" evidence="3">
    <location>
        <begin position="77"/>
        <end position="339"/>
    </location>
</feature>
<dbReference type="GO" id="GO:0008610">
    <property type="term" value="P:lipid biosynthetic process"/>
    <property type="evidence" value="ECO:0007669"/>
    <property type="project" value="UniProtKB-ARBA"/>
</dbReference>
<evidence type="ECO:0000256" key="1">
    <source>
        <dbReference type="SAM" id="MobiDB-lite"/>
    </source>
</evidence>
<dbReference type="AlphaFoldDB" id="A0A142VUP3"/>
<feature type="transmembrane region" description="Helical" evidence="2">
    <location>
        <begin position="223"/>
        <end position="244"/>
    </location>
</feature>
<dbReference type="KEGG" id="ster:AOA14_02715"/>
<protein>
    <submittedName>
        <fullName evidence="4">Fatty acid desaturase</fullName>
    </submittedName>
</protein>
<evidence type="ECO:0000256" key="2">
    <source>
        <dbReference type="SAM" id="Phobius"/>
    </source>
</evidence>
<organism evidence="4 5">
    <name type="scientific">Sphingopyxis terrae subsp. terrae NBRC 15098</name>
    <dbReference type="NCBI Taxonomy" id="1219058"/>
    <lineage>
        <taxon>Bacteria</taxon>
        <taxon>Pseudomonadati</taxon>
        <taxon>Pseudomonadota</taxon>
        <taxon>Alphaproteobacteria</taxon>
        <taxon>Sphingomonadales</taxon>
        <taxon>Sphingomonadaceae</taxon>
        <taxon>Sphingopyxis</taxon>
    </lineage>
</organism>
<feature type="transmembrane region" description="Helical" evidence="2">
    <location>
        <begin position="51"/>
        <end position="71"/>
    </location>
</feature>
<accession>A0A142VUP3</accession>
<dbReference type="Pfam" id="PF00487">
    <property type="entry name" value="FA_desaturase"/>
    <property type="match status" value="1"/>
</dbReference>
<dbReference type="Proteomes" id="UP000076234">
    <property type="component" value="Chromosome"/>
</dbReference>
<keyword evidence="2" id="KW-1133">Transmembrane helix</keyword>
<name>A0A142VUP3_9SPHN</name>
<feature type="transmembrane region" description="Helical" evidence="2">
    <location>
        <begin position="77"/>
        <end position="93"/>
    </location>
</feature>
<dbReference type="InterPro" id="IPR005804">
    <property type="entry name" value="FA_desaturase_dom"/>
</dbReference>
<keyword evidence="2" id="KW-0812">Transmembrane</keyword>
<dbReference type="InterPro" id="IPR012171">
    <property type="entry name" value="Fatty_acid_desaturase"/>
</dbReference>
<feature type="transmembrane region" description="Helical" evidence="2">
    <location>
        <begin position="162"/>
        <end position="190"/>
    </location>
</feature>
<sequence>MITTNPAAERIATPPAAPATKPPKSAIADDMAMIRAASELTRDLVNPNARIYWVDFLGSAFIGYAGVAAAILAPSTAWMLAAALIAVVALYRAGSFIHELTHIRKNALPGFRLVWNLLVGIPLLIPSFLYEGIHSLHHNRTKYGTVEDPEYLPLALMKPWTVPLFVVAAAFAPLALLFRFAVLTPLSFVIPPLRRVVMERYSGMIINPMFRRRRPEGDFRRQWAWQEGGAWAWSTLLIAGGVFGWVPLRALLIFGAIAAASLVLNQIRTLVAHLWENDGEVLTVTAQFLDSVNVPPPGLLPELWAPVGLRYHALHHLLPGVPYHALPEAHRRLQAALPGDSQYHAANYRSLPKLVMNLVAGSAKGTAG</sequence>
<gene>
    <name evidence="4" type="ORF">AOA14_02715</name>
</gene>
<keyword evidence="2" id="KW-0472">Membrane</keyword>
<dbReference type="EMBL" id="CP013342">
    <property type="protein sequence ID" value="AMU93516.1"/>
    <property type="molecule type" value="Genomic_DNA"/>
</dbReference>
<reference evidence="5" key="1">
    <citation type="submission" date="2015-11" db="EMBL/GenBank/DDBJ databases">
        <title>Complete genome sequence of a polyethylene glycol-degrading strain Sphingopyxis terrae strain 203-1 (NBRC 15098).</title>
        <authorList>
            <person name="Yoshiyuki O."/>
            <person name="Shouta N."/>
            <person name="Nagata Y."/>
            <person name="Numata M."/>
            <person name="Tsuchikane K."/>
            <person name="Hosoyama A."/>
            <person name="Yamazoe A."/>
            <person name="Tsuda M."/>
            <person name="Fujita N."/>
            <person name="Kawai F."/>
        </authorList>
    </citation>
    <scope>NUCLEOTIDE SEQUENCE [LARGE SCALE GENOMIC DNA]</scope>
    <source>
        <strain evidence="5">203-1</strain>
    </source>
</reference>
<dbReference type="STRING" id="1219058.AOA14_02715"/>
<feature type="compositionally biased region" description="Low complexity" evidence="1">
    <location>
        <begin position="1"/>
        <end position="14"/>
    </location>
</feature>
<dbReference type="RefSeq" id="WP_062900662.1">
    <property type="nucleotide sequence ID" value="NZ_CP013342.1"/>
</dbReference>
<evidence type="ECO:0000313" key="4">
    <source>
        <dbReference type="EMBL" id="AMU93516.1"/>
    </source>
</evidence>
<dbReference type="GO" id="GO:0016020">
    <property type="term" value="C:membrane"/>
    <property type="evidence" value="ECO:0007669"/>
    <property type="project" value="TreeGrafter"/>
</dbReference>
<evidence type="ECO:0000313" key="5">
    <source>
        <dbReference type="Proteomes" id="UP000076234"/>
    </source>
</evidence>
<dbReference type="GO" id="GO:0016717">
    <property type="term" value="F:oxidoreductase activity, acting on paired donors, with oxidation of a pair of donors resulting in the reduction of molecular oxygen to two molecules of water"/>
    <property type="evidence" value="ECO:0007669"/>
    <property type="project" value="TreeGrafter"/>
</dbReference>